<evidence type="ECO:0000256" key="3">
    <source>
        <dbReference type="ARBA" id="ARBA00038192"/>
    </source>
</evidence>
<feature type="compositionally biased region" description="Low complexity" evidence="5">
    <location>
        <begin position="745"/>
        <end position="757"/>
    </location>
</feature>
<comment type="similarity">
    <text evidence="3">Belongs to the DACH/dachshund family.</text>
</comment>
<evidence type="ECO:0000256" key="1">
    <source>
        <dbReference type="ARBA" id="ARBA00004123"/>
    </source>
</evidence>
<dbReference type="GO" id="GO:0005667">
    <property type="term" value="C:transcription regulator complex"/>
    <property type="evidence" value="ECO:0007669"/>
    <property type="project" value="TreeGrafter"/>
</dbReference>
<evidence type="ECO:0000256" key="2">
    <source>
        <dbReference type="ARBA" id="ARBA00023242"/>
    </source>
</evidence>
<dbReference type="OrthoDB" id="6436112at2759"/>
<dbReference type="CDD" id="cd21081">
    <property type="entry name" value="DHD_Dac"/>
    <property type="match status" value="1"/>
</dbReference>
<dbReference type="InterPro" id="IPR052417">
    <property type="entry name" value="Dachshund_domain"/>
</dbReference>
<name>A0A8B8GRB7_9HEMI</name>
<accession>A0A8B8GRB7</accession>
<sequence length="785" mass="86208">MIMESSNAAAESAGSGSDRSSNVSTSPPPPPSSSVSQQQQQLQQMQMQPATGPSSVGGGSSVSGTKDGSPRDERGNSPMMNVINPSQHHAIITPTRGMSPPSSQTAAQPVPPPVSSMSTLASRIPMGLFNSLVHHSSPLDLMAMAHHHQQQQQQQQQQQHPSLQQQQQQQQHPPRSYNSPPPISSTDPAANECKLVEYRGQKVAAFMIAGDTMLCLPQAFELFLKHLVGGLHTVYTKLKRLDIVPLVCNVEQVRILRGMGAIQPGVNRCKLLSCKDFDTLYRDCTTARCMMSHKPTDSSRPGRPPKRASSVGLSLAASASHLSHQLKKHRLENGDYVAGVYENGHLQDSPRMEKSPLLANGYNHPPTHLGHMQYMQQFNHHHHHHPAATHAIMNPAGLSHPALPRPDTQLLKSQGLSMEALASSGIWEKAYAGFMKQLERANDERVGDINRALNFDQKARDLTSQNGSSEGHSPVLNLSKTGGDHSGPASDHSAGGNTNVDDEDDLDEDDDNISDGEEDDIKDHDLSDNPDVGGNSSAHGSVTPPPQALNFGSAGSGDMGLPYMTTESLLRKIQALLKAAADKIRDDDRALNFEKAELKMDVLREREVKGSLERQLVDAQKLRVVYQKRLRRERKARKRVQDQLEQELKRRAQLEEMIKAAGAPADALRILTENNNEKPRDRSEQSQSPQNYSSGPVQRGSETSNDKQWNYSGLDLMSSSGAAAFWQNYSETFAQELDLERKARQQQSAQQNQQQSQHSDRDIKSPVPDTRAKFFNNSVLFSTAT</sequence>
<comment type="subcellular location">
    <subcellularLocation>
        <location evidence="1">Nucleus</location>
    </subcellularLocation>
</comment>
<feature type="compositionally biased region" description="Low complexity" evidence="5">
    <location>
        <begin position="150"/>
        <end position="172"/>
    </location>
</feature>
<dbReference type="GeneID" id="112694408"/>
<feature type="region of interest" description="Disordered" evidence="5">
    <location>
        <begin position="461"/>
        <end position="554"/>
    </location>
</feature>
<protein>
    <submittedName>
        <fullName evidence="8">Dachshund homolog 2</fullName>
    </submittedName>
</protein>
<feature type="compositionally biased region" description="Basic and acidic residues" evidence="5">
    <location>
        <begin position="675"/>
        <end position="684"/>
    </location>
</feature>
<dbReference type="Pfam" id="PF02437">
    <property type="entry name" value="Ski_Sno_DHD"/>
    <property type="match status" value="1"/>
</dbReference>
<feature type="compositionally biased region" description="Polar residues" evidence="5">
    <location>
        <begin position="462"/>
        <end position="480"/>
    </location>
</feature>
<dbReference type="FunFam" id="3.10.260.20:FF:000001">
    <property type="entry name" value="Dachshund homolog 1"/>
    <property type="match status" value="1"/>
</dbReference>
<feature type="region of interest" description="Disordered" evidence="5">
    <location>
        <begin position="292"/>
        <end position="311"/>
    </location>
</feature>
<dbReference type="Gene3D" id="3.10.260.20">
    <property type="entry name" value="Ski"/>
    <property type="match status" value="1"/>
</dbReference>
<keyword evidence="7" id="KW-1185">Reference proteome</keyword>
<feature type="region of interest" description="Disordered" evidence="5">
    <location>
        <begin position="144"/>
        <end position="189"/>
    </location>
</feature>
<proteinExistence type="inferred from homology"/>
<feature type="coiled-coil region" evidence="4">
    <location>
        <begin position="627"/>
        <end position="657"/>
    </location>
</feature>
<evidence type="ECO:0000313" key="7">
    <source>
        <dbReference type="Proteomes" id="UP000694846"/>
    </source>
</evidence>
<organism evidence="7 8">
    <name type="scientific">Sipha flava</name>
    <name type="common">yellow sugarcane aphid</name>
    <dbReference type="NCBI Taxonomy" id="143950"/>
    <lineage>
        <taxon>Eukaryota</taxon>
        <taxon>Metazoa</taxon>
        <taxon>Ecdysozoa</taxon>
        <taxon>Arthropoda</taxon>
        <taxon>Hexapoda</taxon>
        <taxon>Insecta</taxon>
        <taxon>Pterygota</taxon>
        <taxon>Neoptera</taxon>
        <taxon>Paraneoptera</taxon>
        <taxon>Hemiptera</taxon>
        <taxon>Sternorrhyncha</taxon>
        <taxon>Aphidomorpha</taxon>
        <taxon>Aphidoidea</taxon>
        <taxon>Aphididae</taxon>
        <taxon>Sipha</taxon>
    </lineage>
</organism>
<feature type="compositionally biased region" description="Low complexity" evidence="5">
    <location>
        <begin position="33"/>
        <end position="54"/>
    </location>
</feature>
<dbReference type="GO" id="GO:0000981">
    <property type="term" value="F:DNA-binding transcription factor activity, RNA polymerase II-specific"/>
    <property type="evidence" value="ECO:0007669"/>
    <property type="project" value="TreeGrafter"/>
</dbReference>
<dbReference type="InterPro" id="IPR009061">
    <property type="entry name" value="DNA-bd_dom_put_sf"/>
</dbReference>
<feature type="domain" description="SKI/SNO/DAC" evidence="6">
    <location>
        <begin position="182"/>
        <end position="285"/>
    </location>
</feature>
<evidence type="ECO:0000256" key="4">
    <source>
        <dbReference type="SAM" id="Coils"/>
    </source>
</evidence>
<dbReference type="AlphaFoldDB" id="A0A8B8GRB7"/>
<dbReference type="PANTHER" id="PTHR12577">
    <property type="entry name" value="DACHSHUND"/>
    <property type="match status" value="1"/>
</dbReference>
<reference evidence="8" key="1">
    <citation type="submission" date="2025-08" db="UniProtKB">
        <authorList>
            <consortium name="RefSeq"/>
        </authorList>
    </citation>
    <scope>IDENTIFICATION</scope>
    <source>
        <tissue evidence="8">Whole body</tissue>
    </source>
</reference>
<dbReference type="GO" id="GO:0000978">
    <property type="term" value="F:RNA polymerase II cis-regulatory region sequence-specific DNA binding"/>
    <property type="evidence" value="ECO:0007669"/>
    <property type="project" value="TreeGrafter"/>
</dbReference>
<dbReference type="InterPro" id="IPR003380">
    <property type="entry name" value="SKI/SNO/DAC"/>
</dbReference>
<keyword evidence="2" id="KW-0539">Nucleus</keyword>
<feature type="compositionally biased region" description="Polar residues" evidence="5">
    <location>
        <begin position="685"/>
        <end position="708"/>
    </location>
</feature>
<dbReference type="RefSeq" id="XP_025425643.1">
    <property type="nucleotide sequence ID" value="XM_025569858.1"/>
</dbReference>
<dbReference type="SUPFAM" id="SSF46955">
    <property type="entry name" value="Putative DNA-binding domain"/>
    <property type="match status" value="1"/>
</dbReference>
<feature type="region of interest" description="Disordered" evidence="5">
    <location>
        <begin position="1"/>
        <end position="118"/>
    </location>
</feature>
<evidence type="ECO:0000259" key="6">
    <source>
        <dbReference type="Pfam" id="PF02437"/>
    </source>
</evidence>
<feature type="region of interest" description="Disordered" evidence="5">
    <location>
        <begin position="740"/>
        <end position="772"/>
    </location>
</feature>
<evidence type="ECO:0000256" key="5">
    <source>
        <dbReference type="SAM" id="MobiDB-lite"/>
    </source>
</evidence>
<dbReference type="CTD" id="34982"/>
<keyword evidence="4" id="KW-0175">Coiled coil</keyword>
<feature type="compositionally biased region" description="Acidic residues" evidence="5">
    <location>
        <begin position="500"/>
        <end position="520"/>
    </location>
</feature>
<dbReference type="InterPro" id="IPR037000">
    <property type="entry name" value="Ski_DNA-bd_sf"/>
</dbReference>
<dbReference type="GO" id="GO:0005634">
    <property type="term" value="C:nucleus"/>
    <property type="evidence" value="ECO:0007669"/>
    <property type="project" value="UniProtKB-SubCell"/>
</dbReference>
<gene>
    <name evidence="8" type="primary">LOC112694408</name>
</gene>
<feature type="compositionally biased region" description="Low complexity" evidence="5">
    <location>
        <begin position="1"/>
        <end position="25"/>
    </location>
</feature>
<evidence type="ECO:0000313" key="8">
    <source>
        <dbReference type="RefSeq" id="XP_025425643.1"/>
    </source>
</evidence>
<dbReference type="PANTHER" id="PTHR12577:SF6">
    <property type="entry name" value="DACHSHUND, ISOFORM B"/>
    <property type="match status" value="1"/>
</dbReference>
<feature type="region of interest" description="Disordered" evidence="5">
    <location>
        <begin position="674"/>
        <end position="708"/>
    </location>
</feature>
<dbReference type="Proteomes" id="UP000694846">
    <property type="component" value="Unplaced"/>
</dbReference>